<dbReference type="AlphaFoldDB" id="A0AAU8LQS2"/>
<sequence length="84" mass="9158">MKFFSLNVTAILLATLLLALLPGCHQAARNKVLKKMPAKGTLSYNDIVYVENDGSCDIGQVIKVTGGKKSKGIKRKYECVSMPE</sequence>
<reference evidence="2" key="1">
    <citation type="journal article" date="2024" name="Syst. Appl. Microbiol.">
        <title>First single-strain enrichments of Electrothrix cable bacteria, description of E. aestuarii sp. nov. and E. rattekaaiensis sp. nov., and proposal of a cable bacteria taxonomy following the rules of the SeqCode.</title>
        <authorList>
            <person name="Plum-Jensen L.E."/>
            <person name="Schramm A."/>
            <person name="Marshall I.P.G."/>
        </authorList>
    </citation>
    <scope>NUCLEOTIDE SEQUENCE</scope>
    <source>
        <strain evidence="2">Rat1</strain>
    </source>
</reference>
<keyword evidence="1" id="KW-0732">Signal</keyword>
<feature type="signal peptide" evidence="1">
    <location>
        <begin position="1"/>
        <end position="27"/>
    </location>
</feature>
<dbReference type="KEGG" id="eaj:Q3M24_14755"/>
<proteinExistence type="predicted"/>
<dbReference type="EMBL" id="CP159373">
    <property type="protein sequence ID" value="XCN71567.1"/>
    <property type="molecule type" value="Genomic_DNA"/>
</dbReference>
<dbReference type="InterPro" id="IPR046565">
    <property type="entry name" value="DUF6719"/>
</dbReference>
<gene>
    <name evidence="2" type="ORF">Q3M24_14755</name>
</gene>
<organism evidence="2">
    <name type="scientific">Candidatus Electrothrix aestuarii</name>
    <dbReference type="NCBI Taxonomy" id="3062594"/>
    <lineage>
        <taxon>Bacteria</taxon>
        <taxon>Pseudomonadati</taxon>
        <taxon>Thermodesulfobacteriota</taxon>
        <taxon>Desulfobulbia</taxon>
        <taxon>Desulfobulbales</taxon>
        <taxon>Desulfobulbaceae</taxon>
        <taxon>Candidatus Electrothrix</taxon>
    </lineage>
</organism>
<name>A0AAU8LQS2_9BACT</name>
<reference evidence="2" key="2">
    <citation type="submission" date="2024-06" db="EMBL/GenBank/DDBJ databases">
        <authorList>
            <person name="Plum-Jensen L.E."/>
            <person name="Schramm A."/>
            <person name="Marshall I.P.G."/>
        </authorList>
    </citation>
    <scope>NUCLEOTIDE SEQUENCE</scope>
    <source>
        <strain evidence="2">Rat1</strain>
    </source>
</reference>
<feature type="chain" id="PRO_5043997921" evidence="1">
    <location>
        <begin position="28"/>
        <end position="84"/>
    </location>
</feature>
<evidence type="ECO:0000313" key="2">
    <source>
        <dbReference type="EMBL" id="XCN71567.1"/>
    </source>
</evidence>
<evidence type="ECO:0000256" key="1">
    <source>
        <dbReference type="SAM" id="SignalP"/>
    </source>
</evidence>
<protein>
    <submittedName>
        <fullName evidence="2">DUF6719 family protein</fullName>
    </submittedName>
</protein>
<dbReference type="Pfam" id="PF20477">
    <property type="entry name" value="DUF6719"/>
    <property type="match status" value="1"/>
</dbReference>
<accession>A0AAU8LQS2</accession>